<evidence type="ECO:0000313" key="1">
    <source>
        <dbReference type="EMBL" id="GKT51857.1"/>
    </source>
</evidence>
<gene>
    <name evidence="1" type="ORF">ColSpa_12038</name>
</gene>
<accession>A0AA37US30</accession>
<protein>
    <submittedName>
        <fullName evidence="1">Uncharacterized protein</fullName>
    </submittedName>
</protein>
<dbReference type="Proteomes" id="UP001055115">
    <property type="component" value="Unassembled WGS sequence"/>
</dbReference>
<sequence length="140" mass="14640">MATTVSAGSQGTAEVAVIVTVVVVALRADVVVVSAFPAAAIESSLARVDKYRVVTPATPNKRGGLQIHVTAAADDAAQNILAWLRLLHAAKQLLRVPHLKGAHNERAGSTQPVIHVLALKLGGHPPARRPLRPLQQGGRP</sequence>
<reference evidence="1 2" key="1">
    <citation type="submission" date="2022-03" db="EMBL/GenBank/DDBJ databases">
        <title>Genome data of Colletotrichum spp.</title>
        <authorList>
            <person name="Utami Y.D."/>
            <person name="Hiruma K."/>
        </authorList>
    </citation>
    <scope>NUCLEOTIDE SEQUENCE [LARGE SCALE GENOMIC DNA]</scope>
    <source>
        <strain evidence="1 2">MAFF 239500</strain>
    </source>
</reference>
<dbReference type="RefSeq" id="XP_049134207.1">
    <property type="nucleotide sequence ID" value="XM_049278250.1"/>
</dbReference>
<dbReference type="AlphaFoldDB" id="A0AA37US30"/>
<dbReference type="GeneID" id="73332840"/>
<dbReference type="EMBL" id="BQXU01000055">
    <property type="protein sequence ID" value="GKT51857.1"/>
    <property type="molecule type" value="Genomic_DNA"/>
</dbReference>
<evidence type="ECO:0000313" key="2">
    <source>
        <dbReference type="Proteomes" id="UP001055115"/>
    </source>
</evidence>
<proteinExistence type="predicted"/>
<organism evidence="1 2">
    <name type="scientific">Colletotrichum spaethianum</name>
    <dbReference type="NCBI Taxonomy" id="700344"/>
    <lineage>
        <taxon>Eukaryota</taxon>
        <taxon>Fungi</taxon>
        <taxon>Dikarya</taxon>
        <taxon>Ascomycota</taxon>
        <taxon>Pezizomycotina</taxon>
        <taxon>Sordariomycetes</taxon>
        <taxon>Hypocreomycetidae</taxon>
        <taxon>Glomerellales</taxon>
        <taxon>Glomerellaceae</taxon>
        <taxon>Colletotrichum</taxon>
        <taxon>Colletotrichum spaethianum species complex</taxon>
    </lineage>
</organism>
<name>A0AA37US30_9PEZI</name>
<comment type="caution">
    <text evidence="1">The sequence shown here is derived from an EMBL/GenBank/DDBJ whole genome shotgun (WGS) entry which is preliminary data.</text>
</comment>
<keyword evidence="2" id="KW-1185">Reference proteome</keyword>